<evidence type="ECO:0000313" key="2">
    <source>
        <dbReference type="Proteomes" id="UP000678016"/>
    </source>
</evidence>
<evidence type="ECO:0000313" key="1">
    <source>
        <dbReference type="EMBL" id="QUX27501.1"/>
    </source>
</evidence>
<reference evidence="2" key="1">
    <citation type="submission" date="2021-05" db="EMBL/GenBank/DDBJ databases">
        <title>Direct Submission.</title>
        <authorList>
            <person name="Li K."/>
            <person name="Gao J."/>
        </authorList>
    </citation>
    <scope>NUCLEOTIDE SEQUENCE [LARGE SCALE GENOMIC DNA]</scope>
    <source>
        <strain evidence="2">HDS12</strain>
    </source>
</reference>
<dbReference type="Pfam" id="PF02575">
    <property type="entry name" value="YbaB_DNA_bd"/>
    <property type="match status" value="1"/>
</dbReference>
<organism evidence="1 2">
    <name type="scientific">Nocardiopsis akebiae</name>
    <dbReference type="NCBI Taxonomy" id="2831968"/>
    <lineage>
        <taxon>Bacteria</taxon>
        <taxon>Bacillati</taxon>
        <taxon>Actinomycetota</taxon>
        <taxon>Actinomycetes</taxon>
        <taxon>Streptosporangiales</taxon>
        <taxon>Nocardiopsidaceae</taxon>
        <taxon>Nocardiopsis</taxon>
    </lineage>
</organism>
<sequence length="123" mass="13486">MEEELAQLHKTMDRLADASASLESATEEVVAKNRLVGAKVDATGELVELKFHTQAYRDMAPTELAAAITEVVNKARSQMAERVSEAYGPFMPDMAGAEEVMRGELDPLKLLDRLGIPSDDPRQ</sequence>
<dbReference type="EMBL" id="CP074132">
    <property type="protein sequence ID" value="QUX27501.1"/>
    <property type="molecule type" value="Genomic_DNA"/>
</dbReference>
<keyword evidence="2" id="KW-1185">Reference proteome</keyword>
<accession>A0ABX8C337</accession>
<gene>
    <name evidence="1" type="ORF">KGD83_19565</name>
</gene>
<dbReference type="SUPFAM" id="SSF82607">
    <property type="entry name" value="YbaB-like"/>
    <property type="match status" value="1"/>
</dbReference>
<dbReference type="InterPro" id="IPR036894">
    <property type="entry name" value="YbaB-like_sf"/>
</dbReference>
<name>A0ABX8C337_9ACTN</name>
<dbReference type="Proteomes" id="UP000678016">
    <property type="component" value="Chromosome"/>
</dbReference>
<dbReference type="InterPro" id="IPR004401">
    <property type="entry name" value="YbaB/EbfC"/>
</dbReference>
<proteinExistence type="predicted"/>
<protein>
    <submittedName>
        <fullName evidence="1">YbaB/EbfC family nucleoid-associated protein</fullName>
    </submittedName>
</protein>
<dbReference type="Gene3D" id="3.30.1310.10">
    <property type="entry name" value="Nucleoid-associated protein YbaB-like domain"/>
    <property type="match status" value="1"/>
</dbReference>